<dbReference type="Gene3D" id="3.90.550.10">
    <property type="entry name" value="Spore Coat Polysaccharide Biosynthesis Protein SpsA, Chain A"/>
    <property type="match status" value="1"/>
</dbReference>
<keyword evidence="4 6" id="KW-0808">Transferase</keyword>
<dbReference type="Proteomes" id="UP000823891">
    <property type="component" value="Unassembled WGS sequence"/>
</dbReference>
<sequence>MKKIAFVILHYCAMDTTICCVESVINCVSYPEYHIVLVDNASPDGSGIKLKNKFKNNIRIHVLLNPKNEGFSCGNNIGYEFARIKLCADFIIVMNNDVMIRQKDFVDHMLNTYNLEKYHVMGPDVITLSGEHQSPHRLVNLELKDLNRIIRNRTIILLYLKIKRILHLQNKVQIVERWDQRRIQKEKQNISSRLTQTDVVLHGSILIFSPSYVYKEKYAFYPETFMWMEEEILAYICKRKGYKMLYDPSLAVLHEEGKSTGFLARKDERYYLYSVYLRKSAMVMKKLMMKEEK</sequence>
<evidence type="ECO:0000313" key="6">
    <source>
        <dbReference type="EMBL" id="HJC25603.1"/>
    </source>
</evidence>
<evidence type="ECO:0000256" key="1">
    <source>
        <dbReference type="ARBA" id="ARBA00004776"/>
    </source>
</evidence>
<accession>A0A9D2SRI6</accession>
<reference evidence="6" key="2">
    <citation type="submission" date="2021-04" db="EMBL/GenBank/DDBJ databases">
        <authorList>
            <person name="Gilroy R."/>
        </authorList>
    </citation>
    <scope>NUCLEOTIDE SEQUENCE</scope>
    <source>
        <strain evidence="6">USAMLcec2-132</strain>
    </source>
</reference>
<dbReference type="PANTHER" id="PTHR43179:SF12">
    <property type="entry name" value="GALACTOFURANOSYLTRANSFERASE GLFT2"/>
    <property type="match status" value="1"/>
</dbReference>
<protein>
    <submittedName>
        <fullName evidence="6">Glycosyltransferase</fullName>
        <ecNumber evidence="6">2.4.-.-</ecNumber>
    </submittedName>
</protein>
<comment type="pathway">
    <text evidence="1">Cell wall biogenesis; cell wall polysaccharide biosynthesis.</text>
</comment>
<name>A0A9D2SRI6_9FIRM</name>
<dbReference type="EC" id="2.4.-.-" evidence="6"/>
<dbReference type="EMBL" id="DWWS01000069">
    <property type="protein sequence ID" value="HJC25603.1"/>
    <property type="molecule type" value="Genomic_DNA"/>
</dbReference>
<gene>
    <name evidence="6" type="ORF">H9761_18230</name>
</gene>
<keyword evidence="3 6" id="KW-0328">Glycosyltransferase</keyword>
<comment type="caution">
    <text evidence="6">The sequence shown here is derived from an EMBL/GenBank/DDBJ whole genome shotgun (WGS) entry which is preliminary data.</text>
</comment>
<dbReference type="Pfam" id="PF00535">
    <property type="entry name" value="Glycos_transf_2"/>
    <property type="match status" value="1"/>
</dbReference>
<dbReference type="InterPro" id="IPR029044">
    <property type="entry name" value="Nucleotide-diphossugar_trans"/>
</dbReference>
<evidence type="ECO:0000256" key="2">
    <source>
        <dbReference type="ARBA" id="ARBA00006739"/>
    </source>
</evidence>
<evidence type="ECO:0000256" key="4">
    <source>
        <dbReference type="ARBA" id="ARBA00022679"/>
    </source>
</evidence>
<evidence type="ECO:0000256" key="3">
    <source>
        <dbReference type="ARBA" id="ARBA00022676"/>
    </source>
</evidence>
<dbReference type="GO" id="GO:0016757">
    <property type="term" value="F:glycosyltransferase activity"/>
    <property type="evidence" value="ECO:0007669"/>
    <property type="project" value="UniProtKB-KW"/>
</dbReference>
<dbReference type="AlphaFoldDB" id="A0A9D2SRI6"/>
<evidence type="ECO:0000259" key="5">
    <source>
        <dbReference type="Pfam" id="PF00535"/>
    </source>
</evidence>
<dbReference type="InterPro" id="IPR001173">
    <property type="entry name" value="Glyco_trans_2-like"/>
</dbReference>
<comment type="similarity">
    <text evidence="2">Belongs to the glycosyltransferase 2 family.</text>
</comment>
<dbReference type="SUPFAM" id="SSF53448">
    <property type="entry name" value="Nucleotide-diphospho-sugar transferases"/>
    <property type="match status" value="1"/>
</dbReference>
<evidence type="ECO:0000313" key="7">
    <source>
        <dbReference type="Proteomes" id="UP000823891"/>
    </source>
</evidence>
<reference evidence="6" key="1">
    <citation type="journal article" date="2021" name="PeerJ">
        <title>Extensive microbial diversity within the chicken gut microbiome revealed by metagenomics and culture.</title>
        <authorList>
            <person name="Gilroy R."/>
            <person name="Ravi A."/>
            <person name="Getino M."/>
            <person name="Pursley I."/>
            <person name="Horton D.L."/>
            <person name="Alikhan N.F."/>
            <person name="Baker D."/>
            <person name="Gharbi K."/>
            <person name="Hall N."/>
            <person name="Watson M."/>
            <person name="Adriaenssens E.M."/>
            <person name="Foster-Nyarko E."/>
            <person name="Jarju S."/>
            <person name="Secka A."/>
            <person name="Antonio M."/>
            <person name="Oren A."/>
            <person name="Chaudhuri R.R."/>
            <person name="La Ragione R."/>
            <person name="Hildebrand F."/>
            <person name="Pallen M.J."/>
        </authorList>
    </citation>
    <scope>NUCLEOTIDE SEQUENCE</scope>
    <source>
        <strain evidence="6">USAMLcec2-132</strain>
    </source>
</reference>
<dbReference type="PANTHER" id="PTHR43179">
    <property type="entry name" value="RHAMNOSYLTRANSFERASE WBBL"/>
    <property type="match status" value="1"/>
</dbReference>
<feature type="domain" description="Glycosyltransferase 2-like" evidence="5">
    <location>
        <begin position="20"/>
        <end position="124"/>
    </location>
</feature>
<proteinExistence type="inferred from homology"/>
<organism evidence="6 7">
    <name type="scientific">Candidatus Eisenbergiella merdavium</name>
    <dbReference type="NCBI Taxonomy" id="2838551"/>
    <lineage>
        <taxon>Bacteria</taxon>
        <taxon>Bacillati</taxon>
        <taxon>Bacillota</taxon>
        <taxon>Clostridia</taxon>
        <taxon>Lachnospirales</taxon>
        <taxon>Lachnospiraceae</taxon>
        <taxon>Eisenbergiella</taxon>
    </lineage>
</organism>